<reference evidence="1 2" key="1">
    <citation type="submission" date="2018-09" db="EMBL/GenBank/DDBJ databases">
        <authorList>
            <person name="Li J."/>
        </authorList>
    </citation>
    <scope>NUCLEOTIDE SEQUENCE [LARGE SCALE GENOMIC DNA]</scope>
    <source>
        <strain evidence="1 2">2129</strain>
    </source>
</reference>
<dbReference type="Pfam" id="PF03883">
    <property type="entry name" value="H2O2_YaaD"/>
    <property type="match status" value="1"/>
</dbReference>
<gene>
    <name evidence="1" type="primary">yaaA</name>
    <name evidence="1" type="ORF">D5R93_05970</name>
</gene>
<evidence type="ECO:0000313" key="1">
    <source>
        <dbReference type="EMBL" id="AYD89709.1"/>
    </source>
</evidence>
<dbReference type="PANTHER" id="PTHR30283:SF4">
    <property type="entry name" value="PEROXIDE STRESS RESISTANCE PROTEIN YAAA"/>
    <property type="match status" value="1"/>
</dbReference>
<dbReference type="InterPro" id="IPR005583">
    <property type="entry name" value="YaaA"/>
</dbReference>
<proteinExistence type="predicted"/>
<protein>
    <submittedName>
        <fullName evidence="1">Peroxide stress protein YaaA</fullName>
    </submittedName>
</protein>
<keyword evidence="2" id="KW-1185">Reference proteome</keyword>
<sequence length="272" mass="28944">MLILLPPSEGKTAPREGPALRLSTLLEAQELTGSRVQVMDTLARASARKDAAAVLGLGPRTLGEVQTNLRLETAACAPAYDLFTGVLYEAADLRGLGSQEGTHAVMDRHLIIISGLWGILRPTDRIPDHRLPIGSALPGLGRMAAYWRPRLQPVLETTAAGRVVVDCRSTAYASVWQPARSLLASAHSHLVRVAVVRTGPGGARQVFSHGAKRARGQLVGTLLRALSLGALNPQSSTSAVAEAAASMDVVRDVELSEPDRQGRQSLTLVTRH</sequence>
<accession>A0ABM6Z3B9</accession>
<dbReference type="PANTHER" id="PTHR30283">
    <property type="entry name" value="PEROXIDE STRESS RESPONSE PROTEIN YAAA"/>
    <property type="match status" value="1"/>
</dbReference>
<name>A0ABM6Z3B9_9ACTO</name>
<evidence type="ECO:0000313" key="2">
    <source>
        <dbReference type="Proteomes" id="UP000273001"/>
    </source>
</evidence>
<dbReference type="EMBL" id="CP032514">
    <property type="protein sequence ID" value="AYD89709.1"/>
    <property type="molecule type" value="Genomic_DNA"/>
</dbReference>
<dbReference type="RefSeq" id="WP_120204354.1">
    <property type="nucleotide sequence ID" value="NZ_CP032514.1"/>
</dbReference>
<organism evidence="1 2">
    <name type="scientific">Actinomyces lilanjuaniae</name>
    <dbReference type="NCBI Taxonomy" id="2321394"/>
    <lineage>
        <taxon>Bacteria</taxon>
        <taxon>Bacillati</taxon>
        <taxon>Actinomycetota</taxon>
        <taxon>Actinomycetes</taxon>
        <taxon>Actinomycetales</taxon>
        <taxon>Actinomycetaceae</taxon>
        <taxon>Actinomyces</taxon>
    </lineage>
</organism>
<dbReference type="Proteomes" id="UP000273001">
    <property type="component" value="Chromosome"/>
</dbReference>